<dbReference type="EMBL" id="LXEN01000005">
    <property type="protein sequence ID" value="OAT39147.1"/>
    <property type="molecule type" value="Genomic_DNA"/>
</dbReference>
<protein>
    <submittedName>
        <fullName evidence="1">Phage head completion-stabilization protein</fullName>
    </submittedName>
</protein>
<comment type="caution">
    <text evidence="1">The sequence shown here is derived from an EMBL/GenBank/DDBJ whole genome shotgun (WGS) entry which is preliminary data.</text>
</comment>
<dbReference type="AlphaFoldDB" id="A0A198GNZ8"/>
<keyword evidence="2" id="KW-1185">Reference proteome</keyword>
<dbReference type="STRING" id="1354337.M983_0097"/>
<reference evidence="1 2" key="1">
    <citation type="submission" date="2016-04" db="EMBL/GenBank/DDBJ databases">
        <title>ATOL: Assembling a taxonomically balanced genome-scale reconstruction of the evolutionary history of the Enterobacteriaceae.</title>
        <authorList>
            <person name="Plunkett G.III."/>
            <person name="Neeno-Eckwall E.C."/>
            <person name="Glasner J.D."/>
            <person name="Perna N.T."/>
        </authorList>
    </citation>
    <scope>NUCLEOTIDE SEQUENCE [LARGE SCALE GENOMIC DNA]</scope>
    <source>
        <strain evidence="1 2">ATCC 19692</strain>
    </source>
</reference>
<sequence>MDYVSANPVPQKDETIKNNGFFPDIRTRDFQLQTRVDGTVTPERLKSTLLNAMIEVNRELYQWRIKQSAKTLNDVPAEQINGESELLILYQRAVFCFAKASLIERYRDIDTTAQGNKKADTMTPAIDEVWRDGQWALQRIKGETHNTVELI</sequence>
<evidence type="ECO:0000313" key="2">
    <source>
        <dbReference type="Proteomes" id="UP000094023"/>
    </source>
</evidence>
<dbReference type="RefSeq" id="WP_066745364.1">
    <property type="nucleotide sequence ID" value="NZ_LXEN01000005.1"/>
</dbReference>
<dbReference type="Proteomes" id="UP000094023">
    <property type="component" value="Unassembled WGS sequence"/>
</dbReference>
<dbReference type="PATRIC" id="fig|1354337.4.peg.101"/>
<name>A0A198GNZ8_9GAMM</name>
<proteinExistence type="predicted"/>
<organism evidence="1 2">
    <name type="scientific">Proteus myxofaciens ATCC 19692</name>
    <dbReference type="NCBI Taxonomy" id="1354337"/>
    <lineage>
        <taxon>Bacteria</taxon>
        <taxon>Pseudomonadati</taxon>
        <taxon>Pseudomonadota</taxon>
        <taxon>Gammaproteobacteria</taxon>
        <taxon>Enterobacterales</taxon>
        <taxon>Morganellaceae</taxon>
        <taxon>Proteus</taxon>
    </lineage>
</organism>
<dbReference type="OrthoDB" id="6312934at2"/>
<gene>
    <name evidence="1" type="ORF">M983_0097</name>
</gene>
<accession>A0A198GNZ8</accession>
<dbReference type="InterPro" id="IPR009225">
    <property type="entry name" value="Phage_head_completion_GpL"/>
</dbReference>
<evidence type="ECO:0000313" key="1">
    <source>
        <dbReference type="EMBL" id="OAT39147.1"/>
    </source>
</evidence>
<dbReference type="Pfam" id="PF05926">
    <property type="entry name" value="Phage_GPL"/>
    <property type="match status" value="1"/>
</dbReference>